<evidence type="ECO:0000256" key="1">
    <source>
        <dbReference type="SAM" id="MobiDB-lite"/>
    </source>
</evidence>
<proteinExistence type="predicted"/>
<sequence>MDDQPLTIKPGCLKRSIEDSASDVPASMRNKYSSMKYGDDWSSVSSDLMDDKNSISSISKSLPKDQKSHLKFKIPKNLNNGNQNALSLPGKDEITCVKGIRSERRRPKPIEDRASIEDVEDTPPIATQLSRTSEALLSTINRLKLVATDEDRDASLADDPHTAKSTA</sequence>
<accession>A0ABD1TP19</accession>
<comment type="caution">
    <text evidence="2">The sequence shown here is derived from an EMBL/GenBank/DDBJ whole genome shotgun (WGS) entry which is preliminary data.</text>
</comment>
<feature type="region of interest" description="Disordered" evidence="1">
    <location>
        <begin position="148"/>
        <end position="167"/>
    </location>
</feature>
<protein>
    <submittedName>
        <fullName evidence="2">Uncharacterized protein</fullName>
    </submittedName>
</protein>
<keyword evidence="3" id="KW-1185">Reference proteome</keyword>
<dbReference type="Proteomes" id="UP001604277">
    <property type="component" value="Unassembled WGS sequence"/>
</dbReference>
<feature type="region of interest" description="Disordered" evidence="1">
    <location>
        <begin position="99"/>
        <end position="128"/>
    </location>
</feature>
<dbReference type="EMBL" id="JBFOLJ010000008">
    <property type="protein sequence ID" value="KAL2514483.1"/>
    <property type="molecule type" value="Genomic_DNA"/>
</dbReference>
<organism evidence="2 3">
    <name type="scientific">Forsythia ovata</name>
    <dbReference type="NCBI Taxonomy" id="205694"/>
    <lineage>
        <taxon>Eukaryota</taxon>
        <taxon>Viridiplantae</taxon>
        <taxon>Streptophyta</taxon>
        <taxon>Embryophyta</taxon>
        <taxon>Tracheophyta</taxon>
        <taxon>Spermatophyta</taxon>
        <taxon>Magnoliopsida</taxon>
        <taxon>eudicotyledons</taxon>
        <taxon>Gunneridae</taxon>
        <taxon>Pentapetalae</taxon>
        <taxon>asterids</taxon>
        <taxon>lamiids</taxon>
        <taxon>Lamiales</taxon>
        <taxon>Oleaceae</taxon>
        <taxon>Forsythieae</taxon>
        <taxon>Forsythia</taxon>
    </lineage>
</organism>
<reference evidence="3" key="1">
    <citation type="submission" date="2024-07" db="EMBL/GenBank/DDBJ databases">
        <title>Two chromosome-level genome assemblies of Korean endemic species Abeliophyllum distichum and Forsythia ovata (Oleaceae).</title>
        <authorList>
            <person name="Jang H."/>
        </authorList>
    </citation>
    <scope>NUCLEOTIDE SEQUENCE [LARGE SCALE GENOMIC DNA]</scope>
</reference>
<dbReference type="AlphaFoldDB" id="A0ABD1TP19"/>
<name>A0ABD1TP19_9LAMI</name>
<evidence type="ECO:0000313" key="2">
    <source>
        <dbReference type="EMBL" id="KAL2514483.1"/>
    </source>
</evidence>
<gene>
    <name evidence="2" type="ORF">Fot_28454</name>
</gene>
<evidence type="ECO:0000313" key="3">
    <source>
        <dbReference type="Proteomes" id="UP001604277"/>
    </source>
</evidence>